<keyword evidence="6 7" id="KW-0472">Membrane</keyword>
<feature type="transmembrane region" description="Helical" evidence="7">
    <location>
        <begin position="274"/>
        <end position="300"/>
    </location>
</feature>
<dbReference type="GO" id="GO:0005886">
    <property type="term" value="C:plasma membrane"/>
    <property type="evidence" value="ECO:0007669"/>
    <property type="project" value="UniProtKB-SubCell"/>
</dbReference>
<dbReference type="InterPro" id="IPR045621">
    <property type="entry name" value="BPD_transp_1_N"/>
</dbReference>
<evidence type="ECO:0000256" key="1">
    <source>
        <dbReference type="ARBA" id="ARBA00004651"/>
    </source>
</evidence>
<name>A0A562EPL8_RHORH</name>
<sequence length="307" mass="33375">MGRFITRRLLLTVPVLIGASFLIFAMVYALPGDPIRALAGDRPLAPAVVAQLRAQYNLDDPFFVQYIKYVGGLFQGDFGSDFSGRPVLDTISQRLPVTIQLTAVAVVFEILIGVTAGVLAALRRNSFFDNLVLVSSTLLVSIPVFVLGFVSQYVLGYKLGLFPIAGINDGWYSYLLPGLVLASLSMAYVARLTRTAVSESMAADYIRTARSKGVGYSRIVTRHALRNSLIPVVTFIGADIGALLGGAIITESVFNIPGLGRAIFDAVQNQEGAVVVGIVTLMVFFYIFFNLVVDVLYAFLDPRIRYE</sequence>
<keyword evidence="3" id="KW-1003">Cell membrane</keyword>
<evidence type="ECO:0000256" key="3">
    <source>
        <dbReference type="ARBA" id="ARBA00022475"/>
    </source>
</evidence>
<proteinExistence type="inferred from homology"/>
<evidence type="ECO:0000256" key="7">
    <source>
        <dbReference type="RuleBase" id="RU363032"/>
    </source>
</evidence>
<evidence type="ECO:0000256" key="5">
    <source>
        <dbReference type="ARBA" id="ARBA00022989"/>
    </source>
</evidence>
<feature type="transmembrane region" description="Helical" evidence="7">
    <location>
        <begin position="228"/>
        <end position="254"/>
    </location>
</feature>
<dbReference type="EMBL" id="VLJT01000008">
    <property type="protein sequence ID" value="TWH23678.1"/>
    <property type="molecule type" value="Genomic_DNA"/>
</dbReference>
<feature type="transmembrane region" description="Helical" evidence="7">
    <location>
        <begin position="171"/>
        <end position="190"/>
    </location>
</feature>
<evidence type="ECO:0000259" key="8">
    <source>
        <dbReference type="PROSITE" id="PS50928"/>
    </source>
</evidence>
<feature type="domain" description="ABC transmembrane type-1" evidence="8">
    <location>
        <begin position="95"/>
        <end position="297"/>
    </location>
</feature>
<comment type="subcellular location">
    <subcellularLocation>
        <location evidence="1 7">Cell membrane</location>
        <topology evidence="1 7">Multi-pass membrane protein</topology>
    </subcellularLocation>
</comment>
<dbReference type="Pfam" id="PF00528">
    <property type="entry name" value="BPD_transp_1"/>
    <property type="match status" value="1"/>
</dbReference>
<gene>
    <name evidence="9" type="ORF">L618_001100000120</name>
</gene>
<dbReference type="Gene3D" id="1.10.3720.10">
    <property type="entry name" value="MetI-like"/>
    <property type="match status" value="1"/>
</dbReference>
<dbReference type="GO" id="GO:0055085">
    <property type="term" value="P:transmembrane transport"/>
    <property type="evidence" value="ECO:0007669"/>
    <property type="project" value="InterPro"/>
</dbReference>
<protein>
    <submittedName>
        <fullName evidence="9">Oligopeptide transport system permease protein</fullName>
    </submittedName>
</protein>
<dbReference type="SUPFAM" id="SSF161098">
    <property type="entry name" value="MetI-like"/>
    <property type="match status" value="1"/>
</dbReference>
<comment type="caution">
    <text evidence="9">The sequence shown here is derived from an EMBL/GenBank/DDBJ whole genome shotgun (WGS) entry which is preliminary data.</text>
</comment>
<evidence type="ECO:0000313" key="9">
    <source>
        <dbReference type="EMBL" id="TWH23678.1"/>
    </source>
</evidence>
<evidence type="ECO:0000313" key="10">
    <source>
        <dbReference type="Proteomes" id="UP000317573"/>
    </source>
</evidence>
<accession>A0A562EPL8</accession>
<reference evidence="9 10" key="1">
    <citation type="submission" date="2019-07" db="EMBL/GenBank/DDBJ databases">
        <title>Genome sequencing of lignin-degrading bacterial isolates.</title>
        <authorList>
            <person name="Gladden J."/>
        </authorList>
    </citation>
    <scope>NUCLEOTIDE SEQUENCE [LARGE SCALE GENOMIC DNA]</scope>
    <source>
        <strain evidence="9 10">J45</strain>
    </source>
</reference>
<dbReference type="PANTHER" id="PTHR43163">
    <property type="entry name" value="DIPEPTIDE TRANSPORT SYSTEM PERMEASE PROTEIN DPPB-RELATED"/>
    <property type="match status" value="1"/>
</dbReference>
<evidence type="ECO:0000256" key="6">
    <source>
        <dbReference type="ARBA" id="ARBA00023136"/>
    </source>
</evidence>
<keyword evidence="5 7" id="KW-1133">Transmembrane helix</keyword>
<evidence type="ECO:0000256" key="2">
    <source>
        <dbReference type="ARBA" id="ARBA00022448"/>
    </source>
</evidence>
<organism evidence="9 10">
    <name type="scientific">Rhodococcus rhodochrous J45</name>
    <dbReference type="NCBI Taxonomy" id="935266"/>
    <lineage>
        <taxon>Bacteria</taxon>
        <taxon>Bacillati</taxon>
        <taxon>Actinomycetota</taxon>
        <taxon>Actinomycetes</taxon>
        <taxon>Mycobacteriales</taxon>
        <taxon>Nocardiaceae</taxon>
        <taxon>Rhodococcus</taxon>
    </lineage>
</organism>
<feature type="transmembrane region" description="Helical" evidence="7">
    <location>
        <begin position="97"/>
        <end position="119"/>
    </location>
</feature>
<dbReference type="InterPro" id="IPR035906">
    <property type="entry name" value="MetI-like_sf"/>
</dbReference>
<keyword evidence="4 7" id="KW-0812">Transmembrane</keyword>
<dbReference type="Pfam" id="PF19300">
    <property type="entry name" value="BPD_transp_1_N"/>
    <property type="match status" value="1"/>
</dbReference>
<dbReference type="PANTHER" id="PTHR43163:SF7">
    <property type="entry name" value="DIPEPTIDE-TRANSPORT INTEGRAL MEMBRANE PROTEIN ABC TRANSPORTER DPPB-RELATED"/>
    <property type="match status" value="1"/>
</dbReference>
<dbReference type="Proteomes" id="UP000317573">
    <property type="component" value="Unassembled WGS sequence"/>
</dbReference>
<keyword evidence="2 7" id="KW-0813">Transport</keyword>
<dbReference type="InterPro" id="IPR000515">
    <property type="entry name" value="MetI-like"/>
</dbReference>
<dbReference type="CDD" id="cd06261">
    <property type="entry name" value="TM_PBP2"/>
    <property type="match status" value="1"/>
</dbReference>
<dbReference type="RefSeq" id="WP_016693248.1">
    <property type="nucleotide sequence ID" value="NZ_VLJT01000008.1"/>
</dbReference>
<feature type="transmembrane region" description="Helical" evidence="7">
    <location>
        <begin position="131"/>
        <end position="151"/>
    </location>
</feature>
<comment type="similarity">
    <text evidence="7">Belongs to the binding-protein-dependent transport system permease family.</text>
</comment>
<dbReference type="GeneID" id="86864186"/>
<dbReference type="AlphaFoldDB" id="A0A562EPL8"/>
<dbReference type="PROSITE" id="PS50928">
    <property type="entry name" value="ABC_TM1"/>
    <property type="match status" value="1"/>
</dbReference>
<evidence type="ECO:0000256" key="4">
    <source>
        <dbReference type="ARBA" id="ARBA00022692"/>
    </source>
</evidence>